<comment type="similarity">
    <text evidence="4">Belongs to the thymidine/pyrimidine-nucleoside phosphorylase family.</text>
</comment>
<evidence type="ECO:0000256" key="4">
    <source>
        <dbReference type="ARBA" id="ARBA00006915"/>
    </source>
</evidence>
<comment type="catalytic activity">
    <reaction evidence="11">
        <text>thymidine + phosphate = 2-deoxy-alpha-D-ribose 1-phosphate + thymine</text>
        <dbReference type="Rhea" id="RHEA:16037"/>
        <dbReference type="ChEBI" id="CHEBI:17748"/>
        <dbReference type="ChEBI" id="CHEBI:17821"/>
        <dbReference type="ChEBI" id="CHEBI:43474"/>
        <dbReference type="ChEBI" id="CHEBI:57259"/>
        <dbReference type="EC" id="2.4.2.2"/>
    </reaction>
</comment>
<dbReference type="SUPFAM" id="SSF52418">
    <property type="entry name" value="Nucleoside phosphorylase/phosphoribosyltransferase catalytic domain"/>
    <property type="match status" value="1"/>
</dbReference>
<dbReference type="SUPFAM" id="SSF47648">
    <property type="entry name" value="Nucleoside phosphorylase/phosphoribosyltransferase N-terminal domain"/>
    <property type="match status" value="1"/>
</dbReference>
<evidence type="ECO:0000256" key="8">
    <source>
        <dbReference type="ARBA" id="ARBA00022676"/>
    </source>
</evidence>
<protein>
    <recommendedName>
        <fullName evidence="7">Pyrimidine-nucleoside phosphorylase</fullName>
        <ecNumber evidence="6">2.4.2.2</ecNumber>
    </recommendedName>
</protein>
<keyword evidence="9 13" id="KW-0808">Transferase</keyword>
<dbReference type="InterPro" id="IPR035902">
    <property type="entry name" value="Nuc_phospho_transferase"/>
</dbReference>
<dbReference type="RefSeq" id="WP_380025178.1">
    <property type="nucleotide sequence ID" value="NZ_JBHSHC010000052.1"/>
</dbReference>
<comment type="subunit">
    <text evidence="5">Homodimer.</text>
</comment>
<dbReference type="InterPro" id="IPR000053">
    <property type="entry name" value="Thymidine/pyrmidine_PPase"/>
</dbReference>
<dbReference type="Pfam" id="PF02885">
    <property type="entry name" value="Glycos_trans_3N"/>
    <property type="match status" value="1"/>
</dbReference>
<dbReference type="NCBIfam" id="NF004490">
    <property type="entry name" value="PRK05820.1"/>
    <property type="match status" value="1"/>
</dbReference>
<dbReference type="Gene3D" id="3.90.1170.30">
    <property type="entry name" value="Pyrimidine nucleoside phosphorylase-like, C-terminal domain"/>
    <property type="match status" value="1"/>
</dbReference>
<comment type="function">
    <text evidence="3">Catalyzes phosphorolysis of the pyrimidine nucleosides uridine, thymidine and 2'-deoxyuridine with the formation of the corresponding pyrimidine base and ribose-1-phosphate.</text>
</comment>
<dbReference type="Gene3D" id="1.20.970.10">
    <property type="entry name" value="Transferase, Pyrimidine Nucleoside Phosphorylase, Chain C"/>
    <property type="match status" value="1"/>
</dbReference>
<evidence type="ECO:0000256" key="2">
    <source>
        <dbReference type="ARBA" id="ARBA00001958"/>
    </source>
</evidence>
<dbReference type="EC" id="2.4.2.2" evidence="6"/>
<dbReference type="PANTHER" id="PTHR10515">
    <property type="entry name" value="THYMIDINE PHOSPHORYLASE"/>
    <property type="match status" value="1"/>
</dbReference>
<dbReference type="EMBL" id="JBHSHC010000052">
    <property type="protein sequence ID" value="MFC4767253.1"/>
    <property type="molecule type" value="Genomic_DNA"/>
</dbReference>
<dbReference type="InterPro" id="IPR017459">
    <property type="entry name" value="Glycosyl_Trfase_fam3_N_dom"/>
</dbReference>
<dbReference type="InterPro" id="IPR018090">
    <property type="entry name" value="Pyrmidine_PPas_bac/euk"/>
</dbReference>
<keyword evidence="14" id="KW-1185">Reference proteome</keyword>
<reference evidence="14" key="1">
    <citation type="journal article" date="2019" name="Int. J. Syst. Evol. Microbiol.">
        <title>The Global Catalogue of Microorganisms (GCM) 10K type strain sequencing project: providing services to taxonomists for standard genome sequencing and annotation.</title>
        <authorList>
            <consortium name="The Broad Institute Genomics Platform"/>
            <consortium name="The Broad Institute Genome Sequencing Center for Infectious Disease"/>
            <person name="Wu L."/>
            <person name="Ma J."/>
        </authorList>
    </citation>
    <scope>NUCLEOTIDE SEQUENCE [LARGE SCALE GENOMIC DNA]</scope>
    <source>
        <strain evidence="14">WYCCWR 12678</strain>
    </source>
</reference>
<dbReference type="Pfam" id="PF07831">
    <property type="entry name" value="PYNP_C"/>
    <property type="match status" value="1"/>
</dbReference>
<dbReference type="SMART" id="SM00941">
    <property type="entry name" value="PYNP_C"/>
    <property type="match status" value="1"/>
</dbReference>
<comment type="catalytic activity">
    <reaction evidence="1">
        <text>2'-deoxyuridine + phosphate = 2-deoxy-alpha-D-ribose 1-phosphate + uracil</text>
        <dbReference type="Rhea" id="RHEA:22824"/>
        <dbReference type="ChEBI" id="CHEBI:16450"/>
        <dbReference type="ChEBI" id="CHEBI:17568"/>
        <dbReference type="ChEBI" id="CHEBI:43474"/>
        <dbReference type="ChEBI" id="CHEBI:57259"/>
        <dbReference type="EC" id="2.4.2.2"/>
    </reaction>
</comment>
<sequence>MRMYDLIRKKRDGETLTKEEIEFIIRGYTDESIPDYQMAALAMAIYFRGMDPRETADLTLAMAASGDMVNLSAVEGVKVDKHSTGGVGDTTTLVLAPLVAAAGVPVAKMSGRGLGHTGGTIDKLESIPGFSVELTEEQFVNHVNMIKIALIGQTGDIAPADKKLYALRDVTATVDTIPLIASSIMSKKLAAGADAIVLDVKTGEGAFMKTQEGSFSLAKAMVDIGNQLGRKTVAVISDMNQPLGYAVGNALEVKEAIETLKGAGPADLEELCLELGSQMLILAGKTPTADEAKNLLKELIHAGAGLETFKRFVEAQGGDPTVIDNPDLLPKAQMQVSFLAEEDGFVSYIDAEKVGTSAMMLGAGRERKDSVIDLAVGIVLNKKVGDPVKKGEALAVLHVNNQSRLEEVKALLREAFEISPTPVPKPLLVCGIVTGEKIDRF</sequence>
<dbReference type="InterPro" id="IPR036566">
    <property type="entry name" value="PYNP-like_C_sf"/>
</dbReference>
<feature type="domain" description="Pyrimidine nucleoside phosphorylase C-terminal" evidence="12">
    <location>
        <begin position="345"/>
        <end position="419"/>
    </location>
</feature>
<accession>A0ABV9Q024</accession>
<comment type="catalytic activity">
    <reaction evidence="10">
        <text>uridine + phosphate = alpha-D-ribose 1-phosphate + uracil</text>
        <dbReference type="Rhea" id="RHEA:24388"/>
        <dbReference type="ChEBI" id="CHEBI:16704"/>
        <dbReference type="ChEBI" id="CHEBI:17568"/>
        <dbReference type="ChEBI" id="CHEBI:43474"/>
        <dbReference type="ChEBI" id="CHEBI:57720"/>
        <dbReference type="EC" id="2.4.2.2"/>
    </reaction>
</comment>
<evidence type="ECO:0000256" key="1">
    <source>
        <dbReference type="ARBA" id="ARBA00001066"/>
    </source>
</evidence>
<dbReference type="NCBIfam" id="TIGR02644">
    <property type="entry name" value="Y_phosphoryl"/>
    <property type="match status" value="1"/>
</dbReference>
<dbReference type="NCBIfam" id="NF004747">
    <property type="entry name" value="PRK06078.1"/>
    <property type="match status" value="1"/>
</dbReference>
<dbReference type="PROSITE" id="PS00647">
    <property type="entry name" value="THYMID_PHOSPHORYLASE"/>
    <property type="match status" value="1"/>
</dbReference>
<dbReference type="InterPro" id="IPR036320">
    <property type="entry name" value="Glycosyl_Trfase_fam3_N_dom_sf"/>
</dbReference>
<keyword evidence="8 13" id="KW-0328">Glycosyltransferase</keyword>
<evidence type="ECO:0000313" key="14">
    <source>
        <dbReference type="Proteomes" id="UP001596002"/>
    </source>
</evidence>
<evidence type="ECO:0000256" key="11">
    <source>
        <dbReference type="ARBA" id="ARBA00048525"/>
    </source>
</evidence>
<name>A0ABV9Q024_9BACL</name>
<dbReference type="InterPro" id="IPR000312">
    <property type="entry name" value="Glycosyl_Trfase_fam3"/>
</dbReference>
<gene>
    <name evidence="13" type="ORF">ACFO8Q_07745</name>
</gene>
<evidence type="ECO:0000259" key="12">
    <source>
        <dbReference type="SMART" id="SM00941"/>
    </source>
</evidence>
<dbReference type="InterPro" id="IPR017872">
    <property type="entry name" value="Pyrmidine_PPase_CS"/>
</dbReference>
<dbReference type="Pfam" id="PF00591">
    <property type="entry name" value="Glycos_transf_3"/>
    <property type="match status" value="1"/>
</dbReference>
<evidence type="ECO:0000256" key="3">
    <source>
        <dbReference type="ARBA" id="ARBA00003877"/>
    </source>
</evidence>
<proteinExistence type="inferred from homology"/>
<evidence type="ECO:0000256" key="10">
    <source>
        <dbReference type="ARBA" id="ARBA00048453"/>
    </source>
</evidence>
<evidence type="ECO:0000256" key="6">
    <source>
        <dbReference type="ARBA" id="ARBA00011889"/>
    </source>
</evidence>
<dbReference type="Proteomes" id="UP001596002">
    <property type="component" value="Unassembled WGS sequence"/>
</dbReference>
<evidence type="ECO:0000256" key="7">
    <source>
        <dbReference type="ARBA" id="ARBA00014680"/>
    </source>
</evidence>
<comment type="cofactor">
    <cofactor evidence="2">
        <name>K(+)</name>
        <dbReference type="ChEBI" id="CHEBI:29103"/>
    </cofactor>
</comment>
<dbReference type="GO" id="GO:0016154">
    <property type="term" value="F:pyrimidine-nucleoside phosphorylase activity"/>
    <property type="evidence" value="ECO:0007669"/>
    <property type="project" value="UniProtKB-EC"/>
</dbReference>
<comment type="caution">
    <text evidence="13">The sequence shown here is derived from an EMBL/GenBank/DDBJ whole genome shotgun (WGS) entry which is preliminary data.</text>
</comment>
<organism evidence="13 14">
    <name type="scientific">Effusibacillus consociatus</name>
    <dbReference type="NCBI Taxonomy" id="1117041"/>
    <lineage>
        <taxon>Bacteria</taxon>
        <taxon>Bacillati</taxon>
        <taxon>Bacillota</taxon>
        <taxon>Bacilli</taxon>
        <taxon>Bacillales</taxon>
        <taxon>Alicyclobacillaceae</taxon>
        <taxon>Effusibacillus</taxon>
    </lineage>
</organism>
<dbReference type="PANTHER" id="PTHR10515:SF0">
    <property type="entry name" value="THYMIDINE PHOSPHORYLASE"/>
    <property type="match status" value="1"/>
</dbReference>
<evidence type="ECO:0000256" key="9">
    <source>
        <dbReference type="ARBA" id="ARBA00022679"/>
    </source>
</evidence>
<dbReference type="PIRSF" id="PIRSF000478">
    <property type="entry name" value="TP_PyNP"/>
    <property type="match status" value="1"/>
</dbReference>
<evidence type="ECO:0000313" key="13">
    <source>
        <dbReference type="EMBL" id="MFC4767253.1"/>
    </source>
</evidence>
<dbReference type="Gene3D" id="3.40.1030.10">
    <property type="entry name" value="Nucleoside phosphorylase/phosphoribosyltransferase catalytic domain"/>
    <property type="match status" value="1"/>
</dbReference>
<dbReference type="InterPro" id="IPR013102">
    <property type="entry name" value="PYNP_C"/>
</dbReference>
<dbReference type="SUPFAM" id="SSF54680">
    <property type="entry name" value="Pyrimidine nucleoside phosphorylase C-terminal domain"/>
    <property type="match status" value="1"/>
</dbReference>
<evidence type="ECO:0000256" key="5">
    <source>
        <dbReference type="ARBA" id="ARBA00011738"/>
    </source>
</evidence>